<dbReference type="Proteomes" id="UP000233524">
    <property type="component" value="Unassembled WGS sequence"/>
</dbReference>
<feature type="transmembrane region" description="Helical" evidence="1">
    <location>
        <begin position="250"/>
        <end position="277"/>
    </location>
</feature>
<dbReference type="VEuPathDB" id="FungiDB:jhhlp_003669"/>
<keyword evidence="1" id="KW-1133">Transmembrane helix</keyword>
<feature type="transmembrane region" description="Helical" evidence="1">
    <location>
        <begin position="130"/>
        <end position="148"/>
    </location>
</feature>
<comment type="caution">
    <text evidence="2">The sequence shown here is derived from an EMBL/GenBank/DDBJ whole genome shotgun (WGS) entry which is preliminary data.</text>
</comment>
<evidence type="ECO:0000313" key="3">
    <source>
        <dbReference type="Proteomes" id="UP000233524"/>
    </source>
</evidence>
<dbReference type="AlphaFoldDB" id="A0A2N3N9D3"/>
<dbReference type="InParanoid" id="A0A2N3N9D3"/>
<evidence type="ECO:0000256" key="1">
    <source>
        <dbReference type="SAM" id="Phobius"/>
    </source>
</evidence>
<dbReference type="STRING" id="41688.A0A2N3N9D3"/>
<evidence type="ECO:0000313" key="2">
    <source>
        <dbReference type="EMBL" id="PKS09056.1"/>
    </source>
</evidence>
<protein>
    <recommendedName>
        <fullName evidence="4">Ubiquitin carrier protein</fullName>
    </recommendedName>
</protein>
<name>A0A2N3N9D3_9PEZI</name>
<feature type="transmembrane region" description="Helical" evidence="1">
    <location>
        <begin position="205"/>
        <end position="230"/>
    </location>
</feature>
<dbReference type="OrthoDB" id="2896006at2759"/>
<proteinExistence type="predicted"/>
<organism evidence="2 3">
    <name type="scientific">Lomentospora prolificans</name>
    <dbReference type="NCBI Taxonomy" id="41688"/>
    <lineage>
        <taxon>Eukaryota</taxon>
        <taxon>Fungi</taxon>
        <taxon>Dikarya</taxon>
        <taxon>Ascomycota</taxon>
        <taxon>Pezizomycotina</taxon>
        <taxon>Sordariomycetes</taxon>
        <taxon>Hypocreomycetidae</taxon>
        <taxon>Microascales</taxon>
        <taxon>Microascaceae</taxon>
        <taxon>Lomentospora</taxon>
    </lineage>
</organism>
<sequence>MFNHKTIISDVAAPLLKRHLDDVGDGTPQFPQFPKWVWGLFALDFIIFLPIAIFIGYTIGNVYPILAIVEDENAPPAYQPLSLDDPAPDANADVEARREGASNADRNDFPVTASLRRTHAFLKSTGGWRASFRGFFCFFVYGALYSFLSEIFGDVLGHAGTPVGVLLASVALVQINTAWVHIVLTPVSPLRWWKRLPPFGTTFRAVAFPTLLSVVATLASLYIPALISLASGIPFVFSPFEPAAPKDAKAAGLSILLLLLSLLLQLFLTLPALVILVRIQASLLPPDEDTIIPFDRSFGGRIEPAVVGGKPFASIRDAWATLSRSTIRRIVVLFIKIFAVNVGFWIAVAAFVVPQIFLGWHFAKGAPSSAI</sequence>
<dbReference type="EMBL" id="NLAX01000010">
    <property type="protein sequence ID" value="PKS09056.1"/>
    <property type="molecule type" value="Genomic_DNA"/>
</dbReference>
<gene>
    <name evidence="2" type="ORF">jhhlp_003669</name>
</gene>
<evidence type="ECO:0008006" key="4">
    <source>
        <dbReference type="Google" id="ProtNLM"/>
    </source>
</evidence>
<feature type="transmembrane region" description="Helical" evidence="1">
    <location>
        <begin position="36"/>
        <end position="57"/>
    </location>
</feature>
<accession>A0A2N3N9D3</accession>
<reference evidence="2 3" key="1">
    <citation type="journal article" date="2017" name="G3 (Bethesda)">
        <title>First Draft Genome Sequence of the Pathogenic Fungus Lomentospora prolificans (Formerly Scedosporium prolificans).</title>
        <authorList>
            <person name="Luo R."/>
            <person name="Zimin A."/>
            <person name="Workman R."/>
            <person name="Fan Y."/>
            <person name="Pertea G."/>
            <person name="Grossman N."/>
            <person name="Wear M.P."/>
            <person name="Jia B."/>
            <person name="Miller H."/>
            <person name="Casadevall A."/>
            <person name="Timp W."/>
            <person name="Zhang S.X."/>
            <person name="Salzberg S.L."/>
        </authorList>
    </citation>
    <scope>NUCLEOTIDE SEQUENCE [LARGE SCALE GENOMIC DNA]</scope>
    <source>
        <strain evidence="2 3">JHH-5317</strain>
    </source>
</reference>
<keyword evidence="1" id="KW-0812">Transmembrane</keyword>
<feature type="transmembrane region" description="Helical" evidence="1">
    <location>
        <begin position="163"/>
        <end position="184"/>
    </location>
</feature>
<keyword evidence="3" id="KW-1185">Reference proteome</keyword>
<keyword evidence="1" id="KW-0472">Membrane</keyword>
<feature type="transmembrane region" description="Helical" evidence="1">
    <location>
        <begin position="330"/>
        <end position="353"/>
    </location>
</feature>